<evidence type="ECO:0000256" key="1">
    <source>
        <dbReference type="SAM" id="MobiDB-lite"/>
    </source>
</evidence>
<dbReference type="AlphaFoldDB" id="A0A6V8R1I1"/>
<dbReference type="EMBL" id="BLZH01000009">
    <property type="protein sequence ID" value="GFP57946.1"/>
    <property type="molecule type" value="Genomic_DNA"/>
</dbReference>
<feature type="compositionally biased region" description="Basic and acidic residues" evidence="1">
    <location>
        <begin position="29"/>
        <end position="39"/>
    </location>
</feature>
<feature type="region of interest" description="Disordered" evidence="1">
    <location>
        <begin position="21"/>
        <end position="80"/>
    </location>
</feature>
<evidence type="ECO:0000313" key="3">
    <source>
        <dbReference type="Proteomes" id="UP000517252"/>
    </source>
</evidence>
<evidence type="ECO:0000313" key="2">
    <source>
        <dbReference type="EMBL" id="GFP57946.1"/>
    </source>
</evidence>
<accession>A0A6V8R1I1</accession>
<proteinExistence type="predicted"/>
<protein>
    <submittedName>
        <fullName evidence="2">Uncharacterized protein</fullName>
    </submittedName>
</protein>
<reference evidence="2 3" key="1">
    <citation type="submission" date="2020-07" db="EMBL/GenBank/DDBJ databases">
        <title>Trichoderma asperellum IC-1 whole genome shotgun sequence.</title>
        <authorList>
            <person name="Kanamasa S."/>
            <person name="Takahashi H."/>
        </authorList>
    </citation>
    <scope>NUCLEOTIDE SEQUENCE [LARGE SCALE GENOMIC DNA]</scope>
    <source>
        <strain evidence="2 3">IC-1</strain>
    </source>
</reference>
<dbReference type="Proteomes" id="UP000517252">
    <property type="component" value="Unassembled WGS sequence"/>
</dbReference>
<organism evidence="2 3">
    <name type="scientific">Trichoderma asperellum</name>
    <name type="common">Filamentous fungus</name>
    <dbReference type="NCBI Taxonomy" id="101201"/>
    <lineage>
        <taxon>Eukaryota</taxon>
        <taxon>Fungi</taxon>
        <taxon>Dikarya</taxon>
        <taxon>Ascomycota</taxon>
        <taxon>Pezizomycotina</taxon>
        <taxon>Sordariomycetes</taxon>
        <taxon>Hypocreomycetidae</taxon>
        <taxon>Hypocreales</taxon>
        <taxon>Hypocreaceae</taxon>
        <taxon>Trichoderma</taxon>
    </lineage>
</organism>
<name>A0A6V8R1I1_TRIAP</name>
<gene>
    <name evidence="2" type="ORF">TASIC1_0009028300</name>
</gene>
<feature type="compositionally biased region" description="Basic residues" evidence="1">
    <location>
        <begin position="40"/>
        <end position="50"/>
    </location>
</feature>
<sequence length="135" mass="15259">MSPSQQRRLPSVLYKRGVVNRQRKTGRRFAGEHVSDQRTAHRARRSRRSRSIFTREPTKGLRNTGPHPRTPPSVLKSPRGLSNLQSWHGAFRHCWSPALTLGLNGVWSLQVASPHSCPCVGLDMRFPKLLVSYPG</sequence>
<comment type="caution">
    <text evidence="2">The sequence shown here is derived from an EMBL/GenBank/DDBJ whole genome shotgun (WGS) entry which is preliminary data.</text>
</comment>